<dbReference type="Proteomes" id="UP001140234">
    <property type="component" value="Unassembled WGS sequence"/>
</dbReference>
<accession>A0ACC1JNL8</accession>
<evidence type="ECO:0000313" key="1">
    <source>
        <dbReference type="EMBL" id="KAJ2764031.1"/>
    </source>
</evidence>
<comment type="caution">
    <text evidence="1">The sequence shown here is derived from an EMBL/GenBank/DDBJ whole genome shotgun (WGS) entry which is preliminary data.</text>
</comment>
<proteinExistence type="predicted"/>
<sequence>MALTSAFMPACAEPGSVLTGPNSHLMVGNPAAMGFGVAAPQPPVGLGVPQDQQLLDGQMALAAAAAAATTHPGGLPYTNPWLSLNADIARQVQGVPMQGLHMPSLAAGLGAAPPPADPTGKLDPNKLDLGFTAASAAGAPMYATNMPDSRRESEMSGVTAVASPNGLGPMASASDLSVATTSSAASPATPPAATTAGPLIYGAPAGNPTPAPGGQPAMACLGPSGLRAPDGTAPWCSVARPPGSSASAAETGPPSQRLAGLARRPAPLALMPQQAAAFAGLPVAVVSAGAGGRLAGGYPPLIPEAPSYMALNATRLTVGSWHRVSKPDTELTCLACVEPPPPKPVQRPGNHRAAEVGSLVGEFQWIIGSCGVRYKMVLPYSAISLIKLYEVPDPTAGLVDPASELAANSQLAFSVLSQALANPLAVGELSIHVYDLPTYYFQAESGEWQAIGDFSEGLSASSSKTHTISGPFGELFRQVRILVATSSRLKAAIDPLLMLWLGNADDPYTAVAGIPQNTWAPCAGA</sequence>
<reference evidence="1" key="1">
    <citation type="submission" date="2022-07" db="EMBL/GenBank/DDBJ databases">
        <title>Phylogenomic reconstructions and comparative analyses of Kickxellomycotina fungi.</title>
        <authorList>
            <person name="Reynolds N.K."/>
            <person name="Stajich J.E."/>
            <person name="Barry K."/>
            <person name="Grigoriev I.V."/>
            <person name="Crous P."/>
            <person name="Smith M.E."/>
        </authorList>
    </citation>
    <scope>NUCLEOTIDE SEQUENCE</scope>
    <source>
        <strain evidence="1">CBS 109366</strain>
    </source>
</reference>
<keyword evidence="2" id="KW-1185">Reference proteome</keyword>
<protein>
    <submittedName>
        <fullName evidence="1">Uncharacterized protein</fullName>
    </submittedName>
</protein>
<organism evidence="1 2">
    <name type="scientific">Coemansia nantahalensis</name>
    <dbReference type="NCBI Taxonomy" id="2789366"/>
    <lineage>
        <taxon>Eukaryota</taxon>
        <taxon>Fungi</taxon>
        <taxon>Fungi incertae sedis</taxon>
        <taxon>Zoopagomycota</taxon>
        <taxon>Kickxellomycotina</taxon>
        <taxon>Kickxellomycetes</taxon>
        <taxon>Kickxellales</taxon>
        <taxon>Kickxellaceae</taxon>
        <taxon>Coemansia</taxon>
    </lineage>
</organism>
<evidence type="ECO:0000313" key="2">
    <source>
        <dbReference type="Proteomes" id="UP001140234"/>
    </source>
</evidence>
<gene>
    <name evidence="1" type="ORF">IWQ57_005333</name>
</gene>
<dbReference type="EMBL" id="JANBUJ010002511">
    <property type="protein sequence ID" value="KAJ2764031.1"/>
    <property type="molecule type" value="Genomic_DNA"/>
</dbReference>
<name>A0ACC1JNL8_9FUNG</name>
<feature type="non-terminal residue" evidence="1">
    <location>
        <position position="525"/>
    </location>
</feature>